<dbReference type="InterPro" id="IPR018490">
    <property type="entry name" value="cNMP-bd_dom_sf"/>
</dbReference>
<evidence type="ECO:0000256" key="1">
    <source>
        <dbReference type="ARBA" id="ARBA00023015"/>
    </source>
</evidence>
<dbReference type="Pfam" id="PF00027">
    <property type="entry name" value="cNMP_binding"/>
    <property type="match status" value="1"/>
</dbReference>
<evidence type="ECO:0000259" key="4">
    <source>
        <dbReference type="PROSITE" id="PS50042"/>
    </source>
</evidence>
<dbReference type="InterPro" id="IPR012318">
    <property type="entry name" value="HTH_CRP"/>
</dbReference>
<proteinExistence type="predicted"/>
<dbReference type="Proteomes" id="UP001529343">
    <property type="component" value="Unassembled WGS sequence"/>
</dbReference>
<dbReference type="InterPro" id="IPR036390">
    <property type="entry name" value="WH_DNA-bd_sf"/>
</dbReference>
<dbReference type="Gene3D" id="2.60.120.10">
    <property type="entry name" value="Jelly Rolls"/>
    <property type="match status" value="1"/>
</dbReference>
<dbReference type="SUPFAM" id="SSF51206">
    <property type="entry name" value="cAMP-binding domain-like"/>
    <property type="match status" value="1"/>
</dbReference>
<feature type="domain" description="Cyclic nucleotide-binding" evidence="4">
    <location>
        <begin position="26"/>
        <end position="131"/>
    </location>
</feature>
<dbReference type="InterPro" id="IPR011991">
    <property type="entry name" value="ArsR-like_HTH"/>
</dbReference>
<evidence type="ECO:0000313" key="5">
    <source>
        <dbReference type="EMBL" id="MDM8267054.1"/>
    </source>
</evidence>
<dbReference type="CDD" id="cd00090">
    <property type="entry name" value="HTH_ARSR"/>
    <property type="match status" value="1"/>
</dbReference>
<dbReference type="SMART" id="SM00419">
    <property type="entry name" value="HTH_CRP"/>
    <property type="match status" value="1"/>
</dbReference>
<keyword evidence="3" id="KW-0804">Transcription</keyword>
<evidence type="ECO:0000256" key="2">
    <source>
        <dbReference type="ARBA" id="ARBA00023125"/>
    </source>
</evidence>
<reference evidence="6" key="1">
    <citation type="submission" date="2023-06" db="EMBL/GenBank/DDBJ databases">
        <title>Identification and characterization of horizontal gene transfer across gut microbiota members of farm animals based on homology search.</title>
        <authorList>
            <person name="Zeman M."/>
            <person name="Kubasova T."/>
            <person name="Jahodarova E."/>
            <person name="Nykrynova M."/>
            <person name="Rychlik I."/>
        </authorList>
    </citation>
    <scope>NUCLEOTIDE SEQUENCE [LARGE SCALE GENOMIC DNA]</scope>
    <source>
        <strain evidence="6">161_Gplus</strain>
    </source>
</reference>
<keyword evidence="6" id="KW-1185">Reference proteome</keyword>
<dbReference type="InterPro" id="IPR000595">
    <property type="entry name" value="cNMP-bd_dom"/>
</dbReference>
<accession>A0ABT7UZH8</accession>
<sequence length="224" mass="25964">MKIPEYYYDNTFIPFKYQLIGDRPQRHYAAGEMLVNVGEYMTSTYYIHQGVLKLAIISNTGMEKTELFIGHGGLFPLYSPIERRYREERDELIVKAQTDVTVTKIPQRAIADLIDHNPLFTRAMLRQYADFTAILLYDTINLSSQNNLTKVCNYLYQYEKLLKPHGIILTQEEIASNIGIPLLTLSRHLQKLRQQGIITTARKQIEVVDWPRLIKLCSPELLAL</sequence>
<protein>
    <submittedName>
        <fullName evidence="5">Crp/Fnr family transcriptional regulator</fullName>
    </submittedName>
</protein>
<reference evidence="5 6" key="2">
    <citation type="submission" date="2023-06" db="EMBL/GenBank/DDBJ databases">
        <authorList>
            <person name="Zeman M."/>
            <person name="Kubasova T."/>
            <person name="Jahodarova E."/>
            <person name="Nykrynova M."/>
            <person name="Rychlik I."/>
        </authorList>
    </citation>
    <scope>NUCLEOTIDE SEQUENCE [LARGE SCALE GENOMIC DNA]</scope>
    <source>
        <strain evidence="5 6">161_Gplus</strain>
    </source>
</reference>
<dbReference type="CDD" id="cd00038">
    <property type="entry name" value="CAP_ED"/>
    <property type="match status" value="1"/>
</dbReference>
<dbReference type="EMBL" id="JAUDDW010000034">
    <property type="protein sequence ID" value="MDM8267054.1"/>
    <property type="molecule type" value="Genomic_DNA"/>
</dbReference>
<dbReference type="SUPFAM" id="SSF46785">
    <property type="entry name" value="Winged helix' DNA-binding domain"/>
    <property type="match status" value="1"/>
</dbReference>
<dbReference type="RefSeq" id="WP_289586449.1">
    <property type="nucleotide sequence ID" value="NZ_JAUDDW010000034.1"/>
</dbReference>
<evidence type="ECO:0000256" key="3">
    <source>
        <dbReference type="ARBA" id="ARBA00023163"/>
    </source>
</evidence>
<evidence type="ECO:0000313" key="6">
    <source>
        <dbReference type="Proteomes" id="UP001529343"/>
    </source>
</evidence>
<name>A0ABT7UZH8_9LACO</name>
<organism evidence="5 6">
    <name type="scientific">Limosilactobacillus pontis</name>
    <dbReference type="NCBI Taxonomy" id="35787"/>
    <lineage>
        <taxon>Bacteria</taxon>
        <taxon>Bacillati</taxon>
        <taxon>Bacillota</taxon>
        <taxon>Bacilli</taxon>
        <taxon>Lactobacillales</taxon>
        <taxon>Lactobacillaceae</taxon>
        <taxon>Limosilactobacillus</taxon>
    </lineage>
</organism>
<gene>
    <name evidence="5" type="ORF">QUW44_07840</name>
</gene>
<keyword evidence="2" id="KW-0238">DNA-binding</keyword>
<comment type="caution">
    <text evidence="5">The sequence shown here is derived from an EMBL/GenBank/DDBJ whole genome shotgun (WGS) entry which is preliminary data.</text>
</comment>
<dbReference type="InterPro" id="IPR014710">
    <property type="entry name" value="RmlC-like_jellyroll"/>
</dbReference>
<keyword evidence="1" id="KW-0805">Transcription regulation</keyword>
<dbReference type="PROSITE" id="PS50042">
    <property type="entry name" value="CNMP_BINDING_3"/>
    <property type="match status" value="1"/>
</dbReference>
<dbReference type="Pfam" id="PF13545">
    <property type="entry name" value="HTH_Crp_2"/>
    <property type="match status" value="1"/>
</dbReference>